<proteinExistence type="inferred from homology"/>
<feature type="site" description="Deprotonates C-terminal active site Cys" evidence="7">
    <location>
        <position position="41"/>
    </location>
</feature>
<evidence type="ECO:0000256" key="9">
    <source>
        <dbReference type="SAM" id="SignalP"/>
    </source>
</evidence>
<dbReference type="Gene3D" id="3.40.30.10">
    <property type="entry name" value="Glutaredoxin"/>
    <property type="match status" value="1"/>
</dbReference>
<dbReference type="InterPro" id="IPR005746">
    <property type="entry name" value="Thioredoxin"/>
</dbReference>
<dbReference type="eggNOG" id="COG0526">
    <property type="taxonomic scope" value="Bacteria"/>
</dbReference>
<keyword evidence="9" id="KW-0732">Signal</keyword>
<dbReference type="KEGG" id="gem:GM21_1878"/>
<keyword evidence="4 8" id="KW-1015">Disulfide bond</keyword>
<evidence type="ECO:0000256" key="5">
    <source>
        <dbReference type="ARBA" id="ARBA00023284"/>
    </source>
</evidence>
<evidence type="ECO:0000256" key="1">
    <source>
        <dbReference type="ARBA" id="ARBA00008987"/>
    </source>
</evidence>
<evidence type="ECO:0000256" key="3">
    <source>
        <dbReference type="ARBA" id="ARBA00022982"/>
    </source>
</evidence>
<dbReference type="InterPro" id="IPR013766">
    <property type="entry name" value="Thioredoxin_domain"/>
</dbReference>
<protein>
    <recommendedName>
        <fullName evidence="6">Thioredoxin</fullName>
    </recommendedName>
</protein>
<feature type="domain" description="Thioredoxin" evidence="10">
    <location>
        <begin position="8"/>
        <end position="124"/>
    </location>
</feature>
<dbReference type="HOGENOM" id="CLU_090389_13_0_7"/>
<keyword evidence="3" id="KW-0249">Electron transport</keyword>
<name>C6E765_GEOSM</name>
<dbReference type="PIRSF" id="PIRSF000077">
    <property type="entry name" value="Thioredoxin"/>
    <property type="match status" value="1"/>
</dbReference>
<dbReference type="PANTHER" id="PTHR45663">
    <property type="entry name" value="GEO12009P1"/>
    <property type="match status" value="1"/>
</dbReference>
<dbReference type="InterPro" id="IPR036249">
    <property type="entry name" value="Thioredoxin-like_sf"/>
</dbReference>
<dbReference type="PANTHER" id="PTHR45663:SF11">
    <property type="entry name" value="GEO12009P1"/>
    <property type="match status" value="1"/>
</dbReference>
<gene>
    <name evidence="11" type="ordered locus">GM21_1878</name>
</gene>
<feature type="signal peptide" evidence="9">
    <location>
        <begin position="1"/>
        <end position="18"/>
    </location>
</feature>
<keyword evidence="2" id="KW-0813">Transport</keyword>
<dbReference type="EMBL" id="CP001661">
    <property type="protein sequence ID" value="ACT17931.1"/>
    <property type="molecule type" value="Genomic_DNA"/>
</dbReference>
<evidence type="ECO:0000256" key="2">
    <source>
        <dbReference type="ARBA" id="ARBA00022448"/>
    </source>
</evidence>
<feature type="active site" description="Nucleophile" evidence="7">
    <location>
        <position position="47"/>
    </location>
</feature>
<evidence type="ECO:0000256" key="7">
    <source>
        <dbReference type="PIRSR" id="PIRSR000077-1"/>
    </source>
</evidence>
<dbReference type="PROSITE" id="PS51352">
    <property type="entry name" value="THIOREDOXIN_2"/>
    <property type="match status" value="1"/>
</dbReference>
<feature type="site" description="Contributes to redox potential value" evidence="7">
    <location>
        <position position="48"/>
    </location>
</feature>
<evidence type="ECO:0000256" key="4">
    <source>
        <dbReference type="ARBA" id="ARBA00023157"/>
    </source>
</evidence>
<dbReference type="AlphaFoldDB" id="C6E765"/>
<evidence type="ECO:0000259" key="10">
    <source>
        <dbReference type="PROSITE" id="PS51352"/>
    </source>
</evidence>
<dbReference type="Pfam" id="PF00085">
    <property type="entry name" value="Thioredoxin"/>
    <property type="match status" value="1"/>
</dbReference>
<dbReference type="STRING" id="443144.GM21_1878"/>
<dbReference type="CDD" id="cd02947">
    <property type="entry name" value="TRX_family"/>
    <property type="match status" value="1"/>
</dbReference>
<dbReference type="GO" id="GO:0005829">
    <property type="term" value="C:cytosol"/>
    <property type="evidence" value="ECO:0007669"/>
    <property type="project" value="TreeGrafter"/>
</dbReference>
<feature type="chain" id="PRO_5002964800" description="Thioredoxin" evidence="9">
    <location>
        <begin position="19"/>
        <end position="125"/>
    </location>
</feature>
<evidence type="ECO:0000313" key="11">
    <source>
        <dbReference type="EMBL" id="ACT17931.1"/>
    </source>
</evidence>
<dbReference type="SUPFAM" id="SSF52833">
    <property type="entry name" value="Thioredoxin-like"/>
    <property type="match status" value="1"/>
</dbReference>
<dbReference type="OrthoDB" id="9790390at2"/>
<feature type="disulfide bond" description="Redox-active" evidence="8">
    <location>
        <begin position="47"/>
        <end position="50"/>
    </location>
</feature>
<keyword evidence="5 8" id="KW-0676">Redox-active center</keyword>
<reference evidence="11" key="1">
    <citation type="submission" date="2009-07" db="EMBL/GenBank/DDBJ databases">
        <title>Complete sequence of Geobacter sp. M21.</title>
        <authorList>
            <consortium name="US DOE Joint Genome Institute"/>
            <person name="Lucas S."/>
            <person name="Copeland A."/>
            <person name="Lapidus A."/>
            <person name="Glavina del Rio T."/>
            <person name="Dalin E."/>
            <person name="Tice H."/>
            <person name="Bruce D."/>
            <person name="Goodwin L."/>
            <person name="Pitluck S."/>
            <person name="Saunders E."/>
            <person name="Brettin T."/>
            <person name="Detter J.C."/>
            <person name="Han C."/>
            <person name="Larimer F."/>
            <person name="Land M."/>
            <person name="Hauser L."/>
            <person name="Kyrpides N."/>
            <person name="Ovchinnikova G."/>
            <person name="Lovley D."/>
        </authorList>
    </citation>
    <scope>NUCLEOTIDE SEQUENCE [LARGE SCALE GENOMIC DNA]</scope>
    <source>
        <strain evidence="11">M21</strain>
    </source>
</reference>
<feature type="active site" description="Nucleophile" evidence="7">
    <location>
        <position position="50"/>
    </location>
</feature>
<dbReference type="GO" id="GO:0045454">
    <property type="term" value="P:cell redox homeostasis"/>
    <property type="evidence" value="ECO:0007669"/>
    <property type="project" value="TreeGrafter"/>
</dbReference>
<sequence length="125" mass="13676">MRRILAALLVLIPFNAQAELPSASDAAVRQALASGKPTVIDLGARTCIPCKKMAPILEGLSAEYRGNASVLFIDVHENRSAADRFKVRMIPTQIFFDGKGKEVSRHIGFMEKADIVKLLQAAKNR</sequence>
<dbReference type="GO" id="GO:0015035">
    <property type="term" value="F:protein-disulfide reductase activity"/>
    <property type="evidence" value="ECO:0007669"/>
    <property type="project" value="InterPro"/>
</dbReference>
<feature type="site" description="Contributes to redox potential value" evidence="7">
    <location>
        <position position="49"/>
    </location>
</feature>
<organism evidence="11">
    <name type="scientific">Geobacter sp. (strain M21)</name>
    <dbReference type="NCBI Taxonomy" id="443144"/>
    <lineage>
        <taxon>Bacteria</taxon>
        <taxon>Pseudomonadati</taxon>
        <taxon>Thermodesulfobacteriota</taxon>
        <taxon>Desulfuromonadia</taxon>
        <taxon>Geobacterales</taxon>
        <taxon>Geobacteraceae</taxon>
        <taxon>Geobacter</taxon>
    </lineage>
</organism>
<evidence type="ECO:0000256" key="6">
    <source>
        <dbReference type="PIRNR" id="PIRNR000077"/>
    </source>
</evidence>
<evidence type="ECO:0000256" key="8">
    <source>
        <dbReference type="PIRSR" id="PIRSR000077-4"/>
    </source>
</evidence>
<comment type="similarity">
    <text evidence="1 6">Belongs to the thioredoxin family.</text>
</comment>
<accession>C6E765</accession>